<evidence type="ECO:0000259" key="7">
    <source>
        <dbReference type="Pfam" id="PF09864"/>
    </source>
</evidence>
<feature type="domain" description="C-type lysozyme inhibitor" evidence="7">
    <location>
        <begin position="82"/>
        <end position="148"/>
    </location>
</feature>
<keyword evidence="4 8" id="KW-0449">Lipoprotein</keyword>
<sequence length="161" mass="17841">MARQSDSDNGFRLRFPFYLFYRSVHMKAKILTALAAALALAACAAPEHDHDHERGHEHEHRHDHAHEHRGGEGREGQGGGRFECENGLSVQARRAGGNRMELNMDGKTAVLSGDIAASGERYVSANGLYGKATEWHQKGGEAYFEFTDPYGNKVETSCRAR</sequence>
<dbReference type="SUPFAM" id="SSF141488">
    <property type="entry name" value="YdhA-like"/>
    <property type="match status" value="1"/>
</dbReference>
<keyword evidence="2" id="KW-0472">Membrane</keyword>
<keyword evidence="3" id="KW-0564">Palmitate</keyword>
<dbReference type="Pfam" id="PF09864">
    <property type="entry name" value="MliC"/>
    <property type="match status" value="1"/>
</dbReference>
<dbReference type="Proteomes" id="UP000004105">
    <property type="component" value="Unassembled WGS sequence"/>
</dbReference>
<feature type="region of interest" description="Disordered" evidence="5">
    <location>
        <begin position="49"/>
        <end position="80"/>
    </location>
</feature>
<dbReference type="InterPro" id="IPR036328">
    <property type="entry name" value="MliC_sf"/>
</dbReference>
<feature type="signal peptide" evidence="6">
    <location>
        <begin position="1"/>
        <end position="44"/>
    </location>
</feature>
<dbReference type="HOGENOM" id="CLU_140867_0_0_4"/>
<name>F2BG70_9NEIS</name>
<dbReference type="EMBL" id="AFAY01000053">
    <property type="protein sequence ID" value="EGF07191.1"/>
    <property type="molecule type" value="Genomic_DNA"/>
</dbReference>
<keyword evidence="9" id="KW-1185">Reference proteome</keyword>
<gene>
    <name evidence="8" type="ORF">HMPREF9123_2727</name>
</gene>
<evidence type="ECO:0000256" key="1">
    <source>
        <dbReference type="ARBA" id="ARBA00022729"/>
    </source>
</evidence>
<dbReference type="InterPro" id="IPR018660">
    <property type="entry name" value="MliC"/>
</dbReference>
<proteinExistence type="predicted"/>
<evidence type="ECO:0000313" key="9">
    <source>
        <dbReference type="Proteomes" id="UP000004105"/>
    </source>
</evidence>
<dbReference type="AlphaFoldDB" id="F2BG70"/>
<feature type="chain" id="PRO_5003279391" evidence="6">
    <location>
        <begin position="45"/>
        <end position="161"/>
    </location>
</feature>
<evidence type="ECO:0000256" key="3">
    <source>
        <dbReference type="ARBA" id="ARBA00023139"/>
    </source>
</evidence>
<reference evidence="8 9" key="1">
    <citation type="submission" date="2011-02" db="EMBL/GenBank/DDBJ databases">
        <authorList>
            <person name="Muzny D."/>
            <person name="Qin X."/>
            <person name="Deng J."/>
            <person name="Jiang H."/>
            <person name="Liu Y."/>
            <person name="Qu J."/>
            <person name="Song X.-Z."/>
            <person name="Zhang L."/>
            <person name="Thornton R."/>
            <person name="Coyle M."/>
            <person name="Francisco L."/>
            <person name="Jackson L."/>
            <person name="Javaid M."/>
            <person name="Korchina V."/>
            <person name="Kovar C."/>
            <person name="Mata R."/>
            <person name="Mathew T."/>
            <person name="Ngo R."/>
            <person name="Nguyen L."/>
            <person name="Nguyen N."/>
            <person name="Okwuonu G."/>
            <person name="Ongeri F."/>
            <person name="Pham C."/>
            <person name="Simmons D."/>
            <person name="Wilczek-Boney K."/>
            <person name="Hale W."/>
            <person name="Jakkamsetti A."/>
            <person name="Pham P."/>
            <person name="Ruth R."/>
            <person name="San Lucas F."/>
            <person name="Warren J."/>
            <person name="Zhang J."/>
            <person name="Zhao Z."/>
            <person name="Zhou C."/>
            <person name="Zhu D."/>
            <person name="Lee S."/>
            <person name="Bess C."/>
            <person name="Blankenburg K."/>
            <person name="Forbes L."/>
            <person name="Fu Q."/>
            <person name="Gubbala S."/>
            <person name="Hirani K."/>
            <person name="Jayaseelan J.C."/>
            <person name="Lara F."/>
            <person name="Munidasa M."/>
            <person name="Palculict T."/>
            <person name="Patil S."/>
            <person name="Pu L.-L."/>
            <person name="Saada N."/>
            <person name="Tang L."/>
            <person name="Weissenberger G."/>
            <person name="Zhu Y."/>
            <person name="Hemphill L."/>
            <person name="Shang Y."/>
            <person name="Youmans B."/>
            <person name="Ayvaz T."/>
            <person name="Ross M."/>
            <person name="Santibanez J."/>
            <person name="Aqrawi P."/>
            <person name="Gross S."/>
            <person name="Joshi V."/>
            <person name="Fowler G."/>
            <person name="Nazareth L."/>
            <person name="Reid J."/>
            <person name="Worley K."/>
            <person name="Petrosino J."/>
            <person name="Highlander S."/>
            <person name="Gibbs R."/>
        </authorList>
    </citation>
    <scope>NUCLEOTIDE SEQUENCE [LARGE SCALE GENOMIC DNA]</scope>
    <source>
        <strain evidence="8 9">ATCC BAA-1200</strain>
    </source>
</reference>
<feature type="compositionally biased region" description="Basic and acidic residues" evidence="5">
    <location>
        <begin position="49"/>
        <end position="75"/>
    </location>
</feature>
<evidence type="ECO:0000256" key="4">
    <source>
        <dbReference type="ARBA" id="ARBA00023288"/>
    </source>
</evidence>
<evidence type="ECO:0000256" key="2">
    <source>
        <dbReference type="ARBA" id="ARBA00023136"/>
    </source>
</evidence>
<protein>
    <submittedName>
        <fullName evidence="8">Lipoprotein</fullName>
    </submittedName>
</protein>
<evidence type="ECO:0000256" key="6">
    <source>
        <dbReference type="SAM" id="SignalP"/>
    </source>
</evidence>
<evidence type="ECO:0000313" key="8">
    <source>
        <dbReference type="EMBL" id="EGF07191.1"/>
    </source>
</evidence>
<keyword evidence="1 6" id="KW-0732">Signal</keyword>
<dbReference type="Gene3D" id="2.40.128.200">
    <property type="match status" value="1"/>
</dbReference>
<comment type="caution">
    <text evidence="8">The sequence shown here is derived from an EMBL/GenBank/DDBJ whole genome shotgun (WGS) entry which is preliminary data.</text>
</comment>
<evidence type="ECO:0000256" key="5">
    <source>
        <dbReference type="SAM" id="MobiDB-lite"/>
    </source>
</evidence>
<accession>F2BG70</accession>
<organism evidence="8 9">
    <name type="scientific">Neisseria bacilliformis ATCC BAA-1200</name>
    <dbReference type="NCBI Taxonomy" id="888742"/>
    <lineage>
        <taxon>Bacteria</taxon>
        <taxon>Pseudomonadati</taxon>
        <taxon>Pseudomonadota</taxon>
        <taxon>Betaproteobacteria</taxon>
        <taxon>Neisseriales</taxon>
        <taxon>Neisseriaceae</taxon>
        <taxon>Neisseria</taxon>
    </lineage>
</organism>